<dbReference type="PANTHER" id="PTHR14359">
    <property type="entry name" value="HOMO-OLIGOMERIC FLAVIN CONTAINING CYS DECARBOXYLASE FAMILY"/>
    <property type="match status" value="1"/>
</dbReference>
<feature type="domain" description="Flavoprotein" evidence="5">
    <location>
        <begin position="8"/>
        <end position="177"/>
    </location>
</feature>
<feature type="region of interest" description="Phosphopantothenoylcysteine decarboxylase" evidence="3">
    <location>
        <begin position="1"/>
        <end position="192"/>
    </location>
</feature>
<dbReference type="InterPro" id="IPR007085">
    <property type="entry name" value="DNA/pantothenate-metab_flavo_C"/>
</dbReference>
<dbReference type="InterPro" id="IPR003382">
    <property type="entry name" value="Flavoprotein"/>
</dbReference>
<keyword evidence="3" id="KW-0460">Magnesium</keyword>
<evidence type="ECO:0000313" key="8">
    <source>
        <dbReference type="Proteomes" id="UP001259982"/>
    </source>
</evidence>
<comment type="similarity">
    <text evidence="3 4">In the C-terminal section; belongs to the PPC synthetase family.</text>
</comment>
<keyword evidence="3" id="KW-0511">Multifunctional enzyme</keyword>
<keyword evidence="3 4" id="KW-0436">Ligase</keyword>
<dbReference type="EMBL" id="JAVRHY010000020">
    <property type="protein sequence ID" value="MDT0619762.1"/>
    <property type="molecule type" value="Genomic_DNA"/>
</dbReference>
<keyword evidence="8" id="KW-1185">Reference proteome</keyword>
<comment type="pathway">
    <text evidence="3 4">Cofactor biosynthesis; coenzyme A biosynthesis; CoA from (R)-pantothenate: step 3/5.</text>
</comment>
<keyword evidence="3" id="KW-0479">Metal-binding</keyword>
<dbReference type="GO" id="GO:0004633">
    <property type="term" value="F:phosphopantothenoylcysteine decarboxylase activity"/>
    <property type="evidence" value="ECO:0007669"/>
    <property type="project" value="UniProtKB-EC"/>
</dbReference>
<evidence type="ECO:0000259" key="5">
    <source>
        <dbReference type="Pfam" id="PF02441"/>
    </source>
</evidence>
<dbReference type="SUPFAM" id="SSF102645">
    <property type="entry name" value="CoaB-like"/>
    <property type="match status" value="1"/>
</dbReference>
<dbReference type="HAMAP" id="MF_02225">
    <property type="entry name" value="CoaBC"/>
    <property type="match status" value="1"/>
</dbReference>
<comment type="catalytic activity">
    <reaction evidence="3 4">
        <text>(R)-4'-phosphopantothenate + L-cysteine + CTP = N-[(R)-4-phosphopantothenoyl]-L-cysteine + CMP + diphosphate + H(+)</text>
        <dbReference type="Rhea" id="RHEA:19397"/>
        <dbReference type="ChEBI" id="CHEBI:10986"/>
        <dbReference type="ChEBI" id="CHEBI:15378"/>
        <dbReference type="ChEBI" id="CHEBI:33019"/>
        <dbReference type="ChEBI" id="CHEBI:35235"/>
        <dbReference type="ChEBI" id="CHEBI:37563"/>
        <dbReference type="ChEBI" id="CHEBI:59458"/>
        <dbReference type="ChEBI" id="CHEBI:60377"/>
        <dbReference type="EC" id="6.3.2.5"/>
    </reaction>
</comment>
<dbReference type="Pfam" id="PF04127">
    <property type="entry name" value="DFP"/>
    <property type="match status" value="1"/>
</dbReference>
<dbReference type="RefSeq" id="WP_311660402.1">
    <property type="nucleotide sequence ID" value="NZ_JAVRHY010000020.1"/>
</dbReference>
<evidence type="ECO:0000256" key="3">
    <source>
        <dbReference type="HAMAP-Rule" id="MF_02225"/>
    </source>
</evidence>
<dbReference type="InterPro" id="IPR036551">
    <property type="entry name" value="Flavin_trans-like"/>
</dbReference>
<accession>A0ABU3BBA4</accession>
<comment type="catalytic activity">
    <reaction evidence="3 4">
        <text>N-[(R)-4-phosphopantothenoyl]-L-cysteine + H(+) = (R)-4'-phosphopantetheine + CO2</text>
        <dbReference type="Rhea" id="RHEA:16793"/>
        <dbReference type="ChEBI" id="CHEBI:15378"/>
        <dbReference type="ChEBI" id="CHEBI:16526"/>
        <dbReference type="ChEBI" id="CHEBI:59458"/>
        <dbReference type="ChEBI" id="CHEBI:61723"/>
        <dbReference type="EC" id="4.1.1.36"/>
    </reaction>
</comment>
<comment type="cofactor">
    <cofactor evidence="3">
        <name>Mg(2+)</name>
        <dbReference type="ChEBI" id="CHEBI:18420"/>
    </cofactor>
</comment>
<dbReference type="GO" id="GO:0004632">
    <property type="term" value="F:phosphopantothenate--cysteine ligase activity"/>
    <property type="evidence" value="ECO:0007669"/>
    <property type="project" value="UniProtKB-EC"/>
</dbReference>
<comment type="caution">
    <text evidence="7">The sequence shown here is derived from an EMBL/GenBank/DDBJ whole genome shotgun (WGS) entry which is preliminary data.</text>
</comment>
<feature type="binding site" evidence="3">
    <location>
        <position position="343"/>
    </location>
    <ligand>
        <name>CTP</name>
        <dbReference type="ChEBI" id="CHEBI:37563"/>
    </ligand>
</feature>
<comment type="caution">
    <text evidence="3">Lacks conserved residue(s) required for the propagation of feature annotation.</text>
</comment>
<comment type="function">
    <text evidence="4">Catalyzes two steps in the biosynthesis of coenzyme A. In the first step cysteine is conjugated to 4'-phosphopantothenate to form 4-phosphopantothenoylcysteine, in the latter compound is decarboxylated to form 4'-phosphopantotheine.</text>
</comment>
<feature type="binding site" evidence="3">
    <location>
        <position position="281"/>
    </location>
    <ligand>
        <name>CTP</name>
        <dbReference type="ChEBI" id="CHEBI:37563"/>
    </ligand>
</feature>
<dbReference type="InterPro" id="IPR035929">
    <property type="entry name" value="CoaB-like_sf"/>
</dbReference>
<evidence type="ECO:0000313" key="7">
    <source>
        <dbReference type="EMBL" id="MDT0619762.1"/>
    </source>
</evidence>
<sequence>MKALSQRRILLGVTGGIAAYKAAVLTRRLVEAGAEVQVVMTEGACRFITPLTLQALSGRAVRRSLWDESAELGMGHIELARWAERVLIAPATADCLARLVQGRADDLLSTLCLATMAPVLVAPAMNHVMWAHPATRANCETLATRGVTILGPDDGELAERESGAGRMLEPEAIRDALAAHLAPQAGELAGRHVLVTAGPTREPLDPVRYLTNRSSGRMGYALAASCVAAGARVTLVTGPTDLPVPDAVEAVPVETADNMHAAVFARVEQADVFIAAAAVADYRPARRETHKIKKDEAGSNVDLVRNRDILAEVAAVRPRPLVVGFAAETRDLEAQARAKRVAKGADMLAGNLVGVDRGFDQPDNALYVCWEGGDCHLPQAPKTRLADQLVQLISQRLSDAQTPDSTA</sequence>
<name>A0ABU3BBA4_9GAMM</name>
<evidence type="ECO:0000256" key="4">
    <source>
        <dbReference type="RuleBase" id="RU364078"/>
    </source>
</evidence>
<keyword evidence="1 3" id="KW-0210">Decarboxylase</keyword>
<protein>
    <recommendedName>
        <fullName evidence="3">Coenzyme A biosynthesis bifunctional protein CoaBC</fullName>
    </recommendedName>
    <alternativeName>
        <fullName evidence="3">DNA/pantothenate metabolism flavoprotein</fullName>
    </alternativeName>
    <alternativeName>
        <fullName evidence="3">Phosphopantothenoylcysteine synthetase/decarboxylase</fullName>
        <shortName evidence="3">PPCS-PPCDC</shortName>
    </alternativeName>
    <domain>
        <recommendedName>
            <fullName evidence="3">Phosphopantothenoylcysteine decarboxylase</fullName>
            <shortName evidence="3">PPC decarboxylase</shortName>
            <shortName evidence="3">PPC-DC</shortName>
            <ecNumber evidence="3">4.1.1.36</ecNumber>
        </recommendedName>
        <alternativeName>
            <fullName evidence="3">CoaC</fullName>
        </alternativeName>
    </domain>
    <domain>
        <recommendedName>
            <fullName evidence="3">Phosphopantothenate--cysteine ligase</fullName>
            <ecNumber evidence="3">6.3.2.5</ecNumber>
        </recommendedName>
        <alternativeName>
            <fullName evidence="3">CoaB</fullName>
        </alternativeName>
        <alternativeName>
            <fullName evidence="3">Phosphopantothenoylcysteine synthetase</fullName>
            <shortName evidence="3">PPC synthetase</shortName>
            <shortName evidence="3">PPC-S</shortName>
        </alternativeName>
    </domain>
</protein>
<keyword evidence="3 4" id="KW-0285">Flavoprotein</keyword>
<evidence type="ECO:0000256" key="2">
    <source>
        <dbReference type="ARBA" id="ARBA00023239"/>
    </source>
</evidence>
<dbReference type="Pfam" id="PF02441">
    <property type="entry name" value="Flavoprotein"/>
    <property type="match status" value="1"/>
</dbReference>
<dbReference type="EC" id="6.3.2.5" evidence="3"/>
<organism evidence="7 8">
    <name type="scientific">Spectribacter acetivorans</name>
    <dbReference type="NCBI Taxonomy" id="3075603"/>
    <lineage>
        <taxon>Bacteria</taxon>
        <taxon>Pseudomonadati</taxon>
        <taxon>Pseudomonadota</taxon>
        <taxon>Gammaproteobacteria</taxon>
        <taxon>Salinisphaerales</taxon>
        <taxon>Salinisphaeraceae</taxon>
        <taxon>Spectribacter</taxon>
    </lineage>
</organism>
<comment type="similarity">
    <text evidence="3 4">In the N-terminal section; belongs to the HFCD (homo-oligomeric flavin containing Cys decarboxylase) superfamily.</text>
</comment>
<comment type="function">
    <text evidence="3">Catalyzes two sequential steps in the biosynthesis of coenzyme A. In the first step cysteine is conjugated to 4'-phosphopantothenate to form 4-phosphopantothenoylcysteine. In the second step the latter compound is decarboxylated to form 4'-phosphopantotheine.</text>
</comment>
<dbReference type="Gene3D" id="3.40.50.10300">
    <property type="entry name" value="CoaB-like"/>
    <property type="match status" value="1"/>
</dbReference>
<dbReference type="PANTHER" id="PTHR14359:SF6">
    <property type="entry name" value="PHOSPHOPANTOTHENOYLCYSTEINE DECARBOXYLASE"/>
    <property type="match status" value="1"/>
</dbReference>
<evidence type="ECO:0000256" key="1">
    <source>
        <dbReference type="ARBA" id="ARBA00022793"/>
    </source>
</evidence>
<dbReference type="Proteomes" id="UP001259982">
    <property type="component" value="Unassembled WGS sequence"/>
</dbReference>
<dbReference type="SUPFAM" id="SSF52507">
    <property type="entry name" value="Homo-oligomeric flavin-containing Cys decarboxylases, HFCD"/>
    <property type="match status" value="1"/>
</dbReference>
<feature type="binding site" evidence="3">
    <location>
        <position position="325"/>
    </location>
    <ligand>
        <name>CTP</name>
        <dbReference type="ChEBI" id="CHEBI:37563"/>
    </ligand>
</feature>
<evidence type="ECO:0000259" key="6">
    <source>
        <dbReference type="Pfam" id="PF04127"/>
    </source>
</evidence>
<feature type="binding site" evidence="3">
    <location>
        <position position="291"/>
    </location>
    <ligand>
        <name>CTP</name>
        <dbReference type="ChEBI" id="CHEBI:37563"/>
    </ligand>
</feature>
<feature type="region of interest" description="Phosphopantothenate--cysteine ligase" evidence="3">
    <location>
        <begin position="193"/>
        <end position="407"/>
    </location>
</feature>
<proteinExistence type="inferred from homology"/>
<comment type="pathway">
    <text evidence="3 4">Cofactor biosynthesis; coenzyme A biosynthesis; CoA from (R)-pantothenate: step 2/5.</text>
</comment>
<reference evidence="7 8" key="1">
    <citation type="submission" date="2023-09" db="EMBL/GenBank/DDBJ databases">
        <authorList>
            <person name="Rey-Velasco X."/>
        </authorList>
    </citation>
    <scope>NUCLEOTIDE SEQUENCE [LARGE SCALE GENOMIC DNA]</scope>
    <source>
        <strain evidence="7 8">P385</strain>
    </source>
</reference>
<feature type="binding site" evidence="3">
    <location>
        <position position="339"/>
    </location>
    <ligand>
        <name>CTP</name>
        <dbReference type="ChEBI" id="CHEBI:37563"/>
    </ligand>
</feature>
<feature type="domain" description="DNA/pantothenate metabolism flavoprotein C-terminal" evidence="6">
    <location>
        <begin position="188"/>
        <end position="395"/>
    </location>
</feature>
<keyword evidence="2 3" id="KW-0456">Lyase</keyword>
<dbReference type="InterPro" id="IPR005252">
    <property type="entry name" value="CoaBC"/>
</dbReference>
<dbReference type="Gene3D" id="3.40.50.1950">
    <property type="entry name" value="Flavin prenyltransferase-like"/>
    <property type="match status" value="1"/>
</dbReference>
<gene>
    <name evidence="3 7" type="primary">coaBC</name>
    <name evidence="7" type="ORF">RM531_14890</name>
</gene>
<keyword evidence="3 4" id="KW-0288">FMN</keyword>
<comment type="cofactor">
    <cofactor evidence="3">
        <name>FMN</name>
        <dbReference type="ChEBI" id="CHEBI:58210"/>
    </cofactor>
    <text evidence="3">Binds 1 FMN per subunit.</text>
</comment>
<dbReference type="NCBIfam" id="TIGR00521">
    <property type="entry name" value="coaBC_dfp"/>
    <property type="match status" value="1"/>
</dbReference>
<dbReference type="EC" id="4.1.1.36" evidence="3"/>